<proteinExistence type="predicted"/>
<dbReference type="EMBL" id="LFZN01000094">
    <property type="protein sequence ID" value="KXS99318.1"/>
    <property type="molecule type" value="Genomic_DNA"/>
</dbReference>
<keyword evidence="2" id="KW-1185">Reference proteome</keyword>
<evidence type="ECO:0000313" key="1">
    <source>
        <dbReference type="EMBL" id="KXS99318.1"/>
    </source>
</evidence>
<gene>
    <name evidence="1" type="ORF">AC578_6756</name>
</gene>
<organism evidence="1 2">
    <name type="scientific">Pseudocercospora eumusae</name>
    <dbReference type="NCBI Taxonomy" id="321146"/>
    <lineage>
        <taxon>Eukaryota</taxon>
        <taxon>Fungi</taxon>
        <taxon>Dikarya</taxon>
        <taxon>Ascomycota</taxon>
        <taxon>Pezizomycotina</taxon>
        <taxon>Dothideomycetes</taxon>
        <taxon>Dothideomycetidae</taxon>
        <taxon>Mycosphaerellales</taxon>
        <taxon>Mycosphaerellaceae</taxon>
        <taxon>Pseudocercospora</taxon>
    </lineage>
</organism>
<comment type="caution">
    <text evidence="1">The sequence shown here is derived from an EMBL/GenBank/DDBJ whole genome shotgun (WGS) entry which is preliminary data.</text>
</comment>
<sequence length="263" mass="28616">MPIIPTSAGVQALSPVTAMAALTPTTILSCAVPLRTYSSFTEPCMEAVWVTKMVPATEPTGTATTSSRSDEAAPTTLMTTSKSVEQSFTQTTVPVFPDFLSTELPKSMMTQMTVINVPITKTTEQASTTSIRLDSSVIAAPNNAPKSENATMPKEPLTWNDLAHSRLITPRGVIELDVSDPRLAQPEHFRLITPDRVWSLAEFPNGKPLTWDEFKNSTLVLPNVPGTINIADWNAKPLTWKDIRDTVITHADGVKGLHEILPH</sequence>
<dbReference type="OrthoDB" id="3647472at2759"/>
<reference evidence="1 2" key="1">
    <citation type="submission" date="2015-07" db="EMBL/GenBank/DDBJ databases">
        <title>Comparative genomics of the Sigatoka disease complex on banana suggests a link between parallel evolutionary changes in Pseudocercospora fijiensis and Pseudocercospora eumusae and increased virulence on the banana host.</title>
        <authorList>
            <person name="Chang T.-C."/>
            <person name="Salvucci A."/>
            <person name="Crous P.W."/>
            <person name="Stergiopoulos I."/>
        </authorList>
    </citation>
    <scope>NUCLEOTIDE SEQUENCE [LARGE SCALE GENOMIC DNA]</scope>
    <source>
        <strain evidence="1 2">CBS 114824</strain>
    </source>
</reference>
<evidence type="ECO:0000313" key="2">
    <source>
        <dbReference type="Proteomes" id="UP000070133"/>
    </source>
</evidence>
<dbReference type="AlphaFoldDB" id="A0A139HAA4"/>
<name>A0A139HAA4_9PEZI</name>
<protein>
    <submittedName>
        <fullName evidence="1">Uncharacterized protein</fullName>
    </submittedName>
</protein>
<dbReference type="Proteomes" id="UP000070133">
    <property type="component" value="Unassembled WGS sequence"/>
</dbReference>
<accession>A0A139HAA4</accession>